<evidence type="ECO:0000313" key="2">
    <source>
        <dbReference type="EMBL" id="GIE16311.1"/>
    </source>
</evidence>
<accession>A0A919JFL6</accession>
<comment type="caution">
    <text evidence="2">The sequence shown here is derived from an EMBL/GenBank/DDBJ whole genome shotgun (WGS) entry which is preliminary data.</text>
</comment>
<keyword evidence="3" id="KW-1185">Reference proteome</keyword>
<protein>
    <recommendedName>
        <fullName evidence="4">Portal protein</fullName>
    </recommendedName>
</protein>
<evidence type="ECO:0000256" key="1">
    <source>
        <dbReference type="SAM" id="MobiDB-lite"/>
    </source>
</evidence>
<name>A0A919JFL6_9ACTN</name>
<reference evidence="2" key="1">
    <citation type="submission" date="2021-01" db="EMBL/GenBank/DDBJ databases">
        <title>Whole genome shotgun sequence of Actinoplanes ferrugineus NBRC 15555.</title>
        <authorList>
            <person name="Komaki H."/>
            <person name="Tamura T."/>
        </authorList>
    </citation>
    <scope>NUCLEOTIDE SEQUENCE</scope>
    <source>
        <strain evidence="2">NBRC 15555</strain>
    </source>
</reference>
<evidence type="ECO:0000313" key="3">
    <source>
        <dbReference type="Proteomes" id="UP000598174"/>
    </source>
</evidence>
<feature type="compositionally biased region" description="Basic and acidic residues" evidence="1">
    <location>
        <begin position="548"/>
        <end position="557"/>
    </location>
</feature>
<proteinExistence type="predicted"/>
<sequence length="557" mass="61333">MLVSRTRLRHAVNAVSVAEVSRLREQVRQRDDTIDLILAESFADLERNLSDPGWIRLSAQFEQEFTAEGLRQIRAICRLFSIKNSLIRRAISLRTAYVWGKGVEITARSNGRKRREQDVQAVVEAFLTDSGNQRAFTSGAARERLERCLGTDGEFFPVLFTRPTTGEVQVRIVIADEITEIICNPQDRSEPWYYRRVWVQRTLNADGQTVDEQVEQLHPDIDYRPKTKPQSFGRIKVAWNAPMMHIKVGDLEGWQRGVPDAYAAIDWAKAYTVFLEDWARLVKSLSRFAWKLTAKGAAKQRTAQTRLSAPAPRSADGSRNDVGATAVLPTDQAIEAIPKTGATIDSESGRPIAAMVAAAMDVPITMLLTDPGVTGARATAETLDKPTELVMGQRRGLWTGVYKRILQFAILESVRAPDGLLKGTVVVDVYGRESVKLNTATDPTIDINFPDLDNDMTAVVQAVAAAADTGVLPPEQIARLLLTALGVRDVDTILEAMHDDDGNFVWPDGPTLPPSPGPPSMQPDDQPTVTDPSAGPDDAPVDPEDEPADPRDDKEPA</sequence>
<feature type="region of interest" description="Disordered" evidence="1">
    <location>
        <begin position="301"/>
        <end position="321"/>
    </location>
</feature>
<dbReference type="Proteomes" id="UP000598174">
    <property type="component" value="Unassembled WGS sequence"/>
</dbReference>
<evidence type="ECO:0008006" key="4">
    <source>
        <dbReference type="Google" id="ProtNLM"/>
    </source>
</evidence>
<dbReference type="EMBL" id="BOMM01000081">
    <property type="protein sequence ID" value="GIE16311.1"/>
    <property type="molecule type" value="Genomic_DNA"/>
</dbReference>
<feature type="compositionally biased region" description="Pro residues" evidence="1">
    <location>
        <begin position="510"/>
        <end position="521"/>
    </location>
</feature>
<organism evidence="2 3">
    <name type="scientific">Paractinoplanes ferrugineus</name>
    <dbReference type="NCBI Taxonomy" id="113564"/>
    <lineage>
        <taxon>Bacteria</taxon>
        <taxon>Bacillati</taxon>
        <taxon>Actinomycetota</taxon>
        <taxon>Actinomycetes</taxon>
        <taxon>Micromonosporales</taxon>
        <taxon>Micromonosporaceae</taxon>
        <taxon>Paractinoplanes</taxon>
    </lineage>
</organism>
<gene>
    <name evidence="2" type="ORF">Afe05nite_81510</name>
</gene>
<feature type="region of interest" description="Disordered" evidence="1">
    <location>
        <begin position="501"/>
        <end position="557"/>
    </location>
</feature>
<dbReference type="AlphaFoldDB" id="A0A919JFL6"/>